<evidence type="ECO:0000313" key="15">
    <source>
        <dbReference type="EMBL" id="GER38356.1"/>
    </source>
</evidence>
<keyword evidence="8 13" id="KW-0560">Oxidoreductase</keyword>
<evidence type="ECO:0000256" key="6">
    <source>
        <dbReference type="ARBA" id="ARBA00022968"/>
    </source>
</evidence>
<reference evidence="16" key="1">
    <citation type="journal article" date="2019" name="Curr. Biol.">
        <title>Genome Sequence of Striga asiatica Provides Insight into the Evolution of Plant Parasitism.</title>
        <authorList>
            <person name="Yoshida S."/>
            <person name="Kim S."/>
            <person name="Wafula E.K."/>
            <person name="Tanskanen J."/>
            <person name="Kim Y.M."/>
            <person name="Honaas L."/>
            <person name="Yang Z."/>
            <person name="Spallek T."/>
            <person name="Conn C.E."/>
            <person name="Ichihashi Y."/>
            <person name="Cheong K."/>
            <person name="Cui S."/>
            <person name="Der J.P."/>
            <person name="Gundlach H."/>
            <person name="Jiao Y."/>
            <person name="Hori C."/>
            <person name="Ishida J.K."/>
            <person name="Kasahara H."/>
            <person name="Kiba T."/>
            <person name="Kim M.S."/>
            <person name="Koo N."/>
            <person name="Laohavisit A."/>
            <person name="Lee Y.H."/>
            <person name="Lumba S."/>
            <person name="McCourt P."/>
            <person name="Mortimer J.C."/>
            <person name="Mutuku J.M."/>
            <person name="Nomura T."/>
            <person name="Sasaki-Sekimoto Y."/>
            <person name="Seto Y."/>
            <person name="Wang Y."/>
            <person name="Wakatake T."/>
            <person name="Sakakibara H."/>
            <person name="Demura T."/>
            <person name="Yamaguchi S."/>
            <person name="Yoneyama K."/>
            <person name="Manabe R.I."/>
            <person name="Nelson D.C."/>
            <person name="Schulman A.H."/>
            <person name="Timko M.P."/>
            <person name="dePamphilis C.W."/>
            <person name="Choi D."/>
            <person name="Shirasu K."/>
        </authorList>
    </citation>
    <scope>NUCLEOTIDE SEQUENCE [LARGE SCALE GENOMIC DNA]</scope>
    <source>
        <strain evidence="16">cv. UVA1</strain>
    </source>
</reference>
<dbReference type="InterPro" id="IPR002401">
    <property type="entry name" value="Cyt_P450_E_grp-I"/>
</dbReference>
<evidence type="ECO:0000313" key="16">
    <source>
        <dbReference type="Proteomes" id="UP000325081"/>
    </source>
</evidence>
<accession>A0A5A7Q0C7</accession>
<keyword evidence="3 12" id="KW-0349">Heme</keyword>
<dbReference type="GO" id="GO:0004497">
    <property type="term" value="F:monooxygenase activity"/>
    <property type="evidence" value="ECO:0007669"/>
    <property type="project" value="UniProtKB-KW"/>
</dbReference>
<comment type="similarity">
    <text evidence="2 13">Belongs to the cytochrome P450 family.</text>
</comment>
<dbReference type="PANTHER" id="PTHR47953">
    <property type="entry name" value="OS08G0105600 PROTEIN"/>
    <property type="match status" value="1"/>
</dbReference>
<name>A0A5A7Q0C7_STRAF</name>
<gene>
    <name evidence="15" type="ORF">STAS_14876</name>
</gene>
<evidence type="ECO:0000256" key="7">
    <source>
        <dbReference type="ARBA" id="ARBA00022989"/>
    </source>
</evidence>
<comment type="cofactor">
    <cofactor evidence="12">
        <name>heme</name>
        <dbReference type="ChEBI" id="CHEBI:30413"/>
    </cofactor>
</comment>
<evidence type="ECO:0000256" key="12">
    <source>
        <dbReference type="PIRSR" id="PIRSR602401-1"/>
    </source>
</evidence>
<feature type="binding site" description="axial binding residue" evidence="12">
    <location>
        <position position="450"/>
    </location>
    <ligand>
        <name>heme</name>
        <dbReference type="ChEBI" id="CHEBI:30413"/>
    </ligand>
    <ligandPart>
        <name>Fe</name>
        <dbReference type="ChEBI" id="CHEBI:18248"/>
    </ligandPart>
</feature>
<keyword evidence="4 14" id="KW-0812">Transmembrane</keyword>
<evidence type="ECO:0000256" key="11">
    <source>
        <dbReference type="ARBA" id="ARBA00023136"/>
    </source>
</evidence>
<evidence type="ECO:0000256" key="8">
    <source>
        <dbReference type="ARBA" id="ARBA00023002"/>
    </source>
</evidence>
<dbReference type="Pfam" id="PF00067">
    <property type="entry name" value="p450"/>
    <property type="match status" value="1"/>
</dbReference>
<keyword evidence="16" id="KW-1185">Reference proteome</keyword>
<dbReference type="GO" id="GO:0016705">
    <property type="term" value="F:oxidoreductase activity, acting on paired donors, with incorporation or reduction of molecular oxygen"/>
    <property type="evidence" value="ECO:0007669"/>
    <property type="project" value="InterPro"/>
</dbReference>
<dbReference type="SUPFAM" id="SSF48264">
    <property type="entry name" value="Cytochrome P450"/>
    <property type="match status" value="1"/>
</dbReference>
<dbReference type="InterPro" id="IPR001128">
    <property type="entry name" value="Cyt_P450"/>
</dbReference>
<dbReference type="InterPro" id="IPR036396">
    <property type="entry name" value="Cyt_P450_sf"/>
</dbReference>
<keyword evidence="9 12" id="KW-0408">Iron</keyword>
<dbReference type="GO" id="GO:0016020">
    <property type="term" value="C:membrane"/>
    <property type="evidence" value="ECO:0007669"/>
    <property type="project" value="UniProtKB-SubCell"/>
</dbReference>
<evidence type="ECO:0000256" key="14">
    <source>
        <dbReference type="SAM" id="Phobius"/>
    </source>
</evidence>
<organism evidence="15 16">
    <name type="scientific">Striga asiatica</name>
    <name type="common">Asiatic witchweed</name>
    <name type="synonym">Buchnera asiatica</name>
    <dbReference type="NCBI Taxonomy" id="4170"/>
    <lineage>
        <taxon>Eukaryota</taxon>
        <taxon>Viridiplantae</taxon>
        <taxon>Streptophyta</taxon>
        <taxon>Embryophyta</taxon>
        <taxon>Tracheophyta</taxon>
        <taxon>Spermatophyta</taxon>
        <taxon>Magnoliopsida</taxon>
        <taxon>eudicotyledons</taxon>
        <taxon>Gunneridae</taxon>
        <taxon>Pentapetalae</taxon>
        <taxon>asterids</taxon>
        <taxon>lamiids</taxon>
        <taxon>Lamiales</taxon>
        <taxon>Orobanchaceae</taxon>
        <taxon>Buchnereae</taxon>
        <taxon>Striga</taxon>
    </lineage>
</organism>
<dbReference type="AlphaFoldDB" id="A0A5A7Q0C7"/>
<dbReference type="InterPro" id="IPR017972">
    <property type="entry name" value="Cyt_P450_CS"/>
</dbReference>
<comment type="subcellular location">
    <subcellularLocation>
        <location evidence="1">Membrane</location>
        <topology evidence="1">Single-pass type II membrane protein</topology>
    </subcellularLocation>
</comment>
<dbReference type="PRINTS" id="PR00385">
    <property type="entry name" value="P450"/>
</dbReference>
<comment type="caution">
    <text evidence="15">The sequence shown here is derived from an EMBL/GenBank/DDBJ whole genome shotgun (WGS) entry which is preliminary data.</text>
</comment>
<keyword evidence="11 14" id="KW-0472">Membrane</keyword>
<evidence type="ECO:0000256" key="1">
    <source>
        <dbReference type="ARBA" id="ARBA00004606"/>
    </source>
</evidence>
<sequence>MEIGKLLNPFTTITNNNNNTIIYVLLFSFFILALIKKLVRTKPKVSPGQLPPSPPCLPVIGHIHHLIGRGLPHRALRSLSQQYGPRVLGLQIGEVRAVVISSPGPAREALRDKDPACADRPQSVCGSIVWYGYVDIAFSPYGEYWQHMRKICTVELLSMKNVRSLWPVRLDEAHRLLRFIEPGEAVNLTDRVNSFTTSVICRAMFGEAARDEAALLGTMQEALTLVQGLLLADFFPSFKWLQALSLNRWRLVRMRRRLDGILEEHRAKGRRGEFGREDIVDVFIRMQRNGELQFPITDDNIKAVIFDMFSGGSESSSAIVNWAMAELMRNPRVMAKAQAEIRSSFLRGKKTIEESDLTGLTYLKLVIKETLRMHPPAPLLTRVCRDECKVDGYLIRPKTKVLVNVWSIGRDPELWADPEIFHPERFANSSVDFLGNNFEFIPFGSGRRICPGISFGLANIELPLALLLYHFDWRMPNGMDALDMDMIEKEGMTAPRKDDLFLIPIAYDHSTAILQHD</sequence>
<dbReference type="PROSITE" id="PS00086">
    <property type="entry name" value="CYTOCHROME_P450"/>
    <property type="match status" value="1"/>
</dbReference>
<dbReference type="FunFam" id="1.10.630.10:FF:000043">
    <property type="entry name" value="Cytochrome P450 99A2"/>
    <property type="match status" value="1"/>
</dbReference>
<keyword evidence="7 14" id="KW-1133">Transmembrane helix</keyword>
<dbReference type="Proteomes" id="UP000325081">
    <property type="component" value="Unassembled WGS sequence"/>
</dbReference>
<keyword evidence="10 13" id="KW-0503">Monooxygenase</keyword>
<evidence type="ECO:0000256" key="10">
    <source>
        <dbReference type="ARBA" id="ARBA00023033"/>
    </source>
</evidence>
<evidence type="ECO:0000256" key="4">
    <source>
        <dbReference type="ARBA" id="ARBA00022692"/>
    </source>
</evidence>
<evidence type="ECO:0000256" key="3">
    <source>
        <dbReference type="ARBA" id="ARBA00022617"/>
    </source>
</evidence>
<proteinExistence type="inferred from homology"/>
<dbReference type="PANTHER" id="PTHR47953:SF16">
    <property type="entry name" value="CYTOCHROME P450 71D8"/>
    <property type="match status" value="1"/>
</dbReference>
<evidence type="ECO:0000256" key="2">
    <source>
        <dbReference type="ARBA" id="ARBA00010617"/>
    </source>
</evidence>
<dbReference type="GO" id="GO:0005506">
    <property type="term" value="F:iron ion binding"/>
    <property type="evidence" value="ECO:0007669"/>
    <property type="project" value="InterPro"/>
</dbReference>
<protein>
    <submittedName>
        <fullName evidence="15">Cytochrome P450</fullName>
    </submittedName>
</protein>
<dbReference type="InterPro" id="IPR052306">
    <property type="entry name" value="CYP450_71D"/>
</dbReference>
<dbReference type="OrthoDB" id="1470350at2759"/>
<evidence type="ECO:0000256" key="5">
    <source>
        <dbReference type="ARBA" id="ARBA00022723"/>
    </source>
</evidence>
<dbReference type="CDD" id="cd11072">
    <property type="entry name" value="CYP71-like"/>
    <property type="match status" value="1"/>
</dbReference>
<feature type="transmembrane region" description="Helical" evidence="14">
    <location>
        <begin position="20"/>
        <end position="39"/>
    </location>
</feature>
<evidence type="ECO:0000256" key="9">
    <source>
        <dbReference type="ARBA" id="ARBA00023004"/>
    </source>
</evidence>
<dbReference type="EMBL" id="BKCP01005483">
    <property type="protein sequence ID" value="GER38356.1"/>
    <property type="molecule type" value="Genomic_DNA"/>
</dbReference>
<evidence type="ECO:0000256" key="13">
    <source>
        <dbReference type="RuleBase" id="RU000461"/>
    </source>
</evidence>
<dbReference type="PRINTS" id="PR00463">
    <property type="entry name" value="EP450I"/>
</dbReference>
<dbReference type="Gene3D" id="1.10.630.10">
    <property type="entry name" value="Cytochrome P450"/>
    <property type="match status" value="1"/>
</dbReference>
<dbReference type="GO" id="GO:0020037">
    <property type="term" value="F:heme binding"/>
    <property type="evidence" value="ECO:0007669"/>
    <property type="project" value="InterPro"/>
</dbReference>
<keyword evidence="5 12" id="KW-0479">Metal-binding</keyword>
<keyword evidence="6" id="KW-0735">Signal-anchor</keyword>